<dbReference type="AlphaFoldDB" id="A0A290X1G3"/>
<name>A0A290X1G3_9BURK</name>
<gene>
    <name evidence="1" type="ORF">CNX70_24575</name>
</gene>
<accession>A0A290X1G3</accession>
<dbReference type="EMBL" id="CP023422">
    <property type="protein sequence ID" value="ATD62963.1"/>
    <property type="molecule type" value="Genomic_DNA"/>
</dbReference>
<dbReference type="Proteomes" id="UP000218437">
    <property type="component" value="Chromosome"/>
</dbReference>
<keyword evidence="2" id="KW-1185">Reference proteome</keyword>
<evidence type="ECO:0000313" key="1">
    <source>
        <dbReference type="EMBL" id="ATD62963.1"/>
    </source>
</evidence>
<dbReference type="PANTHER" id="PTHR38785">
    <property type="entry name" value="HOMOLOG OF VIRK"/>
    <property type="match status" value="1"/>
</dbReference>
<evidence type="ECO:0008006" key="3">
    <source>
        <dbReference type="Google" id="ProtNLM"/>
    </source>
</evidence>
<reference evidence="1 2" key="1">
    <citation type="submission" date="2017-09" db="EMBL/GenBank/DDBJ databases">
        <title>Complete genome sequence of Janthinobacterium svalbardensis PAMC 27463.</title>
        <authorList>
            <person name="Cho Y.-J."/>
            <person name="Cho A."/>
            <person name="Kim O.-S."/>
            <person name="Lee J.-I."/>
        </authorList>
    </citation>
    <scope>NUCLEOTIDE SEQUENCE [LARGE SCALE GENOMIC DNA]</scope>
    <source>
        <strain evidence="1 2">PAMC 27463</strain>
    </source>
</reference>
<dbReference type="GO" id="GO:0006974">
    <property type="term" value="P:DNA damage response"/>
    <property type="evidence" value="ECO:0007669"/>
    <property type="project" value="TreeGrafter"/>
</dbReference>
<dbReference type="Pfam" id="PF04393">
    <property type="entry name" value="DUF535"/>
    <property type="match status" value="1"/>
</dbReference>
<evidence type="ECO:0000313" key="2">
    <source>
        <dbReference type="Proteomes" id="UP000218437"/>
    </source>
</evidence>
<organism evidence="1 2">
    <name type="scientific">Janthinobacterium svalbardensis</name>
    <dbReference type="NCBI Taxonomy" id="368607"/>
    <lineage>
        <taxon>Bacteria</taxon>
        <taxon>Pseudomonadati</taxon>
        <taxon>Pseudomonadota</taxon>
        <taxon>Betaproteobacteria</taxon>
        <taxon>Burkholderiales</taxon>
        <taxon>Oxalobacteraceae</taxon>
        <taxon>Janthinobacterium</taxon>
    </lineage>
</organism>
<dbReference type="PANTHER" id="PTHR38785:SF1">
    <property type="entry name" value="HOMOLOG OF VIRK"/>
    <property type="match status" value="1"/>
</dbReference>
<sequence>MVFRLWPSLPCMHRALPRTAPGAPGLSKYTWNPLMTQAITLHAGLSNMQPGMSRVRELLKLQLRAQLQRRQTRIWLQLLNSHPVFKDLLQAYPRMMHKVYRHYLSTNLSCRQRVALLVEHYHFILQQGWGKLMTQAARAPVRLGSVPGKSGAPYHLQLCSLQPMDREGEMVLQLAHGDDVIYSVAFSFFGSRARASMGVGIGCLQGPRGAEGLRRVREATRDLHGMRPKALMVRLVRQLGHEHGCRNMVLVGNANRAVHHSAKKGRLFADYNSLWQELGAQVRKDGDFELPCENLPLPALEDIPSKKRSEARKRHELTLAMIGSLRSGLDAHRSPVQVATAGAVAAANEARQATDLEDNDYAAA</sequence>
<dbReference type="KEGG" id="jsv:CNX70_24575"/>
<dbReference type="InterPro" id="IPR007488">
    <property type="entry name" value="DUF535"/>
</dbReference>
<protein>
    <recommendedName>
        <fullName evidence="3">DUF535 domain-containing protein</fullName>
    </recommendedName>
</protein>
<proteinExistence type="predicted"/>